<dbReference type="InterPro" id="IPR001387">
    <property type="entry name" value="Cro/C1-type_HTH"/>
</dbReference>
<name>A0ABV1EBM1_9FIRM</name>
<keyword evidence="9" id="KW-1185">Reference proteome</keyword>
<keyword evidence="5 6" id="KW-0472">Membrane</keyword>
<dbReference type="Proteomes" id="UP001464378">
    <property type="component" value="Unassembled WGS sequence"/>
</dbReference>
<evidence type="ECO:0000313" key="8">
    <source>
        <dbReference type="EMBL" id="MEQ2444062.1"/>
    </source>
</evidence>
<dbReference type="SUPFAM" id="SSF52540">
    <property type="entry name" value="P-loop containing nucleoside triphosphate hydrolases"/>
    <property type="match status" value="1"/>
</dbReference>
<evidence type="ECO:0000256" key="4">
    <source>
        <dbReference type="ARBA" id="ARBA00023134"/>
    </source>
</evidence>
<dbReference type="PANTHER" id="PTHR10465:SF0">
    <property type="entry name" value="SARCALUMENIN"/>
    <property type="match status" value="1"/>
</dbReference>
<reference evidence="8 9" key="1">
    <citation type="submission" date="2024-03" db="EMBL/GenBank/DDBJ databases">
        <title>Human intestinal bacterial collection.</title>
        <authorList>
            <person name="Pauvert C."/>
            <person name="Hitch T.C.A."/>
            <person name="Clavel T."/>
        </authorList>
    </citation>
    <scope>NUCLEOTIDE SEQUENCE [LARGE SCALE GENOMIC DNA]</scope>
    <source>
        <strain evidence="8 9">CLA-AP-H29</strain>
    </source>
</reference>
<keyword evidence="6" id="KW-0812">Transmembrane</keyword>
<dbReference type="EMBL" id="JBBMFK010000018">
    <property type="protein sequence ID" value="MEQ2444062.1"/>
    <property type="molecule type" value="Genomic_DNA"/>
</dbReference>
<keyword evidence="6" id="KW-1133">Transmembrane helix</keyword>
<comment type="caution">
    <text evidence="8">The sequence shown here is derived from an EMBL/GenBank/DDBJ whole genome shotgun (WGS) entry which is preliminary data.</text>
</comment>
<keyword evidence="2" id="KW-0547">Nucleotide-binding</keyword>
<dbReference type="Gene3D" id="1.10.260.40">
    <property type="entry name" value="lambda repressor-like DNA-binding domains"/>
    <property type="match status" value="1"/>
</dbReference>
<dbReference type="InterPro" id="IPR045063">
    <property type="entry name" value="Dynamin_N"/>
</dbReference>
<gene>
    <name evidence="8" type="ORF">WMO64_11375</name>
</gene>
<feature type="transmembrane region" description="Helical" evidence="6">
    <location>
        <begin position="616"/>
        <end position="638"/>
    </location>
</feature>
<dbReference type="PROSITE" id="PS50943">
    <property type="entry name" value="HTH_CROC1"/>
    <property type="match status" value="1"/>
</dbReference>
<dbReference type="SUPFAM" id="SSF47413">
    <property type="entry name" value="lambda repressor-like DNA-binding domains"/>
    <property type="match status" value="1"/>
</dbReference>
<dbReference type="RefSeq" id="WP_349232040.1">
    <property type="nucleotide sequence ID" value="NZ_JBBMFK010000018.1"/>
</dbReference>
<keyword evidence="3" id="KW-0378">Hydrolase</keyword>
<evidence type="ECO:0000259" key="7">
    <source>
        <dbReference type="PROSITE" id="PS50943"/>
    </source>
</evidence>
<evidence type="ECO:0000313" key="9">
    <source>
        <dbReference type="Proteomes" id="UP001464378"/>
    </source>
</evidence>
<dbReference type="InterPro" id="IPR027417">
    <property type="entry name" value="P-loop_NTPase"/>
</dbReference>
<dbReference type="SMART" id="SM00530">
    <property type="entry name" value="HTH_XRE"/>
    <property type="match status" value="1"/>
</dbReference>
<dbReference type="PANTHER" id="PTHR10465">
    <property type="entry name" value="TRANSMEMBRANE GTPASE FZO1"/>
    <property type="match status" value="1"/>
</dbReference>
<dbReference type="Pfam" id="PF00350">
    <property type="entry name" value="Dynamin_N"/>
    <property type="match status" value="1"/>
</dbReference>
<comment type="subcellular location">
    <subcellularLocation>
        <location evidence="1">Membrane</location>
    </subcellularLocation>
</comment>
<keyword evidence="4" id="KW-0342">GTP-binding</keyword>
<evidence type="ECO:0000256" key="5">
    <source>
        <dbReference type="ARBA" id="ARBA00023136"/>
    </source>
</evidence>
<dbReference type="Gene3D" id="3.40.50.300">
    <property type="entry name" value="P-loop containing nucleotide triphosphate hydrolases"/>
    <property type="match status" value="1"/>
</dbReference>
<evidence type="ECO:0000256" key="6">
    <source>
        <dbReference type="SAM" id="Phobius"/>
    </source>
</evidence>
<dbReference type="InterPro" id="IPR027094">
    <property type="entry name" value="Mitofusin_fam"/>
</dbReference>
<sequence>MDLKSFREDKLKIKTQSAFAELIGVEQSSISRWEKDPDSIPFQIIQRILEKTGASYEELTGWKKPIPDPLNVEDTWKKADFTKYTLSEYIANALEQIELPEEDRKAYIDDLSAGINASLIKPKVAIVGRSDTGKSTLINALLGVDKMPTSWTPTTSIAVYIKHISDRPTFIEEDAWVFTNHLGNENMWNERQLYDEEYCRSWKIAAGGVEILRSFGTRQGENYDKEAGAAVIFLDAPVLKICDIVDLPGFGTETESDDNITFAAAQKSDIIIYLSQANGFMRIEDITYLKRNISELPVWEDKSSNTLSPLCNLFIVASQAHTVNNGNRTQLAEILDVGCKNLLKTLPNGYWAEREKASNHVYVNDGYAELRARFFAYTTDIPDICKPFNEKLTEILEVLPTIINERTKSFVRSYVASRKPNLIDEIQKYEGIVAERDKYESLLREIESNELSRVRDNDARKTNVRAEISRLQVGSIDEFSSYVSSVINVDALVKLMREKGIKNKKDDVELFGSSLQSMLQAECESILKSKSETLSKTAKDYIAAFSESIAKPFEDNSINVDFDAGWAFASALSALGMIGGFGTFLASTVSGVLLFVGAGHLIGTSIWAGVITSSIFGPIGIAVGLLIAGGLGIAKLFGGGWEKSVAKKIVAAVEENNIPTKYREGITQYWAQTESAFEQAAAKLDKDWNAYVMNLRQMINSYNINEIQHRIVALKFLSDFFDNIPL</sequence>
<evidence type="ECO:0000256" key="3">
    <source>
        <dbReference type="ARBA" id="ARBA00022801"/>
    </source>
</evidence>
<evidence type="ECO:0000256" key="1">
    <source>
        <dbReference type="ARBA" id="ARBA00004370"/>
    </source>
</evidence>
<dbReference type="CDD" id="cd00093">
    <property type="entry name" value="HTH_XRE"/>
    <property type="match status" value="1"/>
</dbReference>
<accession>A0ABV1EBM1</accession>
<protein>
    <submittedName>
        <fullName evidence="8">Dynamin family protein</fullName>
    </submittedName>
</protein>
<proteinExistence type="predicted"/>
<dbReference type="Pfam" id="PF01381">
    <property type="entry name" value="HTH_3"/>
    <property type="match status" value="1"/>
</dbReference>
<evidence type="ECO:0000256" key="2">
    <source>
        <dbReference type="ARBA" id="ARBA00022741"/>
    </source>
</evidence>
<feature type="domain" description="HTH cro/C1-type" evidence="7">
    <location>
        <begin position="3"/>
        <end position="59"/>
    </location>
</feature>
<dbReference type="InterPro" id="IPR010982">
    <property type="entry name" value="Lambda_DNA-bd_dom_sf"/>
</dbReference>
<organism evidence="8 9">
    <name type="scientific">Pseudoflavonifractor intestinihominis</name>
    <dbReference type="NCBI Taxonomy" id="3133171"/>
    <lineage>
        <taxon>Bacteria</taxon>
        <taxon>Bacillati</taxon>
        <taxon>Bacillota</taxon>
        <taxon>Clostridia</taxon>
        <taxon>Eubacteriales</taxon>
        <taxon>Oscillospiraceae</taxon>
        <taxon>Pseudoflavonifractor</taxon>
    </lineage>
</organism>